<dbReference type="PANTHER" id="PTHR22928">
    <property type="entry name" value="TELOMERE-ASSOCIATED PROTEIN RIF1"/>
    <property type="match status" value="1"/>
</dbReference>
<evidence type="ECO:0000256" key="4">
    <source>
        <dbReference type="ARBA" id="ARBA00022895"/>
    </source>
</evidence>
<comment type="subcellular location">
    <subcellularLocation>
        <location evidence="2">Chromosome</location>
        <location evidence="2">Telomere</location>
    </subcellularLocation>
    <subcellularLocation>
        <location evidence="1">Nucleus</location>
    </subcellularLocation>
</comment>
<proteinExistence type="predicted"/>
<dbReference type="Pfam" id="PF12231">
    <property type="entry name" value="Rif1_N"/>
    <property type="match status" value="1"/>
</dbReference>
<dbReference type="GO" id="GO:0000723">
    <property type="term" value="P:telomere maintenance"/>
    <property type="evidence" value="ECO:0007669"/>
    <property type="project" value="TreeGrafter"/>
</dbReference>
<dbReference type="GO" id="GO:0140445">
    <property type="term" value="C:chromosome, telomeric repeat region"/>
    <property type="evidence" value="ECO:0007669"/>
    <property type="project" value="TreeGrafter"/>
</dbReference>
<evidence type="ECO:0000256" key="7">
    <source>
        <dbReference type="SAM" id="MobiDB-lite"/>
    </source>
</evidence>
<evidence type="ECO:0000256" key="5">
    <source>
        <dbReference type="ARBA" id="ARBA00023242"/>
    </source>
</evidence>
<reference evidence="9" key="1">
    <citation type="submission" date="2021-01" db="UniProtKB">
        <authorList>
            <consortium name="EnsemblMetazoa"/>
        </authorList>
    </citation>
    <scope>IDENTIFICATION</scope>
</reference>
<feature type="compositionally biased region" description="Basic and acidic residues" evidence="7">
    <location>
        <begin position="1275"/>
        <end position="1285"/>
    </location>
</feature>
<dbReference type="EnsemblMetazoa" id="CLYHEMT006466.1">
    <property type="protein sequence ID" value="CLYHEMP006466.1"/>
    <property type="gene ID" value="CLYHEMG006466"/>
</dbReference>
<dbReference type="PANTHER" id="PTHR22928:SF3">
    <property type="entry name" value="TELOMERE-ASSOCIATED PROTEIN RIF1"/>
    <property type="match status" value="1"/>
</dbReference>
<evidence type="ECO:0000256" key="6">
    <source>
        <dbReference type="ARBA" id="ARBA00023306"/>
    </source>
</evidence>
<keyword evidence="3" id="KW-0158">Chromosome</keyword>
<feature type="domain" description="Telomere-associated protein Rif1 N-terminal" evidence="8">
    <location>
        <begin position="47"/>
        <end position="368"/>
    </location>
</feature>
<feature type="region of interest" description="Disordered" evidence="7">
    <location>
        <begin position="1929"/>
        <end position="1953"/>
    </location>
</feature>
<feature type="compositionally biased region" description="Acidic residues" evidence="7">
    <location>
        <begin position="1144"/>
        <end position="1157"/>
    </location>
</feature>
<feature type="compositionally biased region" description="Basic residues" evidence="7">
    <location>
        <begin position="1248"/>
        <end position="1257"/>
    </location>
</feature>
<dbReference type="OrthoDB" id="5399929at2759"/>
<feature type="compositionally biased region" description="Basic and acidic residues" evidence="7">
    <location>
        <begin position="1186"/>
        <end position="1228"/>
    </location>
</feature>
<sequence>MKLLSISLRNYAMKNPGHSIMSKNSEDTVASIENLLQIIRSIKCTNEDKTDAYLTLFRLIQSNKQESISIITKQINSVLNTVQKHIQHNERSLAEAAITFLGYCLAIEEINFVCKDESLKNISKALCQILETNGEKTVIIRTLWCFCNQSMKKDIIEQYVERILVFFSTLKENDKIKSETIYNEALKVIKKFCEQCPDSMRSNHDKWAPEMINSLTSKVIKNQEVGFSALEASINVLMVNQEFVSSLLQRLNETEFSQTLNGLYDENQVHVLNVWACLLRIIGESFFQFNRIKVTNPLLKIAEKAFASKSPEVLLALNNLWRSLIDCVFTRPSEFFKRMEKIFLLPLKVRYKNEIVAQESLKTQWYLLCNINQNVNDYIEKAIFVVFDLYLPTADATQAAVATSTNNNMKTPDRRKSIHKSPKSPFNAPPKVKLLLAEMMLQLLTPLERRHQLKSQLELFKGPCIDKKILIKYCNKFICYLSDLTTSCTPKHENSIANVWYAFLVQLRQDSVECESSAVLKEVWGPITNSLKERVEQWSLSATSILKLLLLIPESFLKMTVGSVGLKNGSEDEQISLFVIRLLLHKNFIDHEGYESERFFILFERAIGVVFSSMTDQLRNVDRIFNILEESHGHLTNQDVRWRLWSTLTSLLQGYIIKTNNVNQDGSMDHNFAAILKSLTYTVRFINLSKLQEGTFNELLKVWQEIMEAFCRGVSLLSAEPNIAVEAFCKSLVSSKVIQNATDVKTLSTVIKMISTTTKHLDFSNLTPVYTARLTPTKISKRLNNPLGNFESFVNVIEHCIEKSFELMPKGKQVEITFIELLESVEYFFTKIESENIVTSSLHHFAPYLSQLFDPKMKSSSKILMKGEKVITQVYKSLENINEMNYTNDTLSKLDILLSKTLATTRKSLRMRTATFWNHTFGKKTGLTYSEELKSVLTKYQAKLSLNVPGMKAPVTQDITFSQLMDDTAQFPEDSSQVSTFMSPSKLKTKPSTHQSPVKIHGSFLSKHKKSPSNKLGSPKDVLGNFLASGSTKSSPKSPFKNSPATTKHVRRKLPIMREDSCDFVEIKDSPGTKKKRLLTEHQKEIMRERKELPAMYNTLDNSQDTTLMRALSQDMTQMTQESLFRIPEQPEPNSDAKEQSADQMEEEMVKEMDEEPLPVSKVSEKETIIETKSDTSKQPSNETCIIKEDDIFEKTNDIHEKETETKAQNKTNEKETIDFEVEEKHVEEETESSDIIPSSQTQEPQSQKKRGRKSMLKSKTNTTDSILLGFNDIFPDKESEKEGETSCQETEVIKPTEDPTTVLLSEDVELFDAPSSNRDNFSLTNTEESANQKDAPEQSTNEKKEENKADESSTNEKPSDQPILAMEPKIIVDKLPNKRKRSVPTAKRTGYKRKRTEETTNSKENKLPTKRTRRSLGAAKHEKPLPPQESVFDFTETEQPTTDIIRRRSKARKSVPASFKLKETETKDKEQIVRPVPQFSVTEPEQPIIDNKETILLSSQSMENKVEQNPDSIINGLESEPIKSDIVDEVSNKLPVPDLEKLQELSSPLPKTLPSIAKKYRDAPTPFARHVASVSSPLSGNIPTVSSPLLRNQPSVSSPLSRNKVTVSSQISSVPSPLGKPSISRLVKSPFVNYSTCSPTRASTDYAHSPCASPAGGILKKRLTPFACVDSPSPPNKRRVSFQLPGGTILSCDEMEKITEAEDEEVIKTTRSPFYTSLKRKSRDNLQSKLKKGKDQQKEQTSKEQNNNNNTNTTINSKSAVFPDLVKCTAPIERVLPSLTFSRGFGHLVRAQNINTVGDLSSLSENQIEALPIRSPKVKTVRSALRNFTTQMSRDKVVPKSPLVMGKLNDESLLDSTTPTKDETTLVEEASLLLTPSRYHQEDEVKRTSLFNEKGDEISGDVSTEKPIPACAMEIDLSENPKEIISETEEEISCTPPVTEEKSEIPTPLTPPEETVKILPEVEVNPVQERTETEVIELPSKCDFTMQTPEKASPKKTLMEILDDHDLNFDQLTNKQLFEMIGKLDVFKSNIMTELQNRIANKE</sequence>
<dbReference type="InterPro" id="IPR022031">
    <property type="entry name" value="Rif1_N"/>
</dbReference>
<evidence type="ECO:0000313" key="10">
    <source>
        <dbReference type="Proteomes" id="UP000594262"/>
    </source>
</evidence>
<protein>
    <recommendedName>
        <fullName evidence="8">Telomere-associated protein Rif1 N-terminal domain-containing protein</fullName>
    </recommendedName>
</protein>
<feature type="region of interest" description="Disordered" evidence="7">
    <location>
        <begin position="973"/>
        <end position="1052"/>
    </location>
</feature>
<dbReference type="GO" id="GO:0005634">
    <property type="term" value="C:nucleus"/>
    <property type="evidence" value="ECO:0007669"/>
    <property type="project" value="UniProtKB-SubCell"/>
</dbReference>
<feature type="region of interest" description="Disordered" evidence="7">
    <location>
        <begin position="402"/>
        <end position="426"/>
    </location>
</feature>
<feature type="compositionally biased region" description="Basic and acidic residues" evidence="7">
    <location>
        <begin position="1734"/>
        <end position="1743"/>
    </location>
</feature>
<evidence type="ECO:0000313" key="9">
    <source>
        <dbReference type="EnsemblMetazoa" id="CLYHEMP006466.1"/>
    </source>
</evidence>
<keyword evidence="10" id="KW-1185">Reference proteome</keyword>
<feature type="compositionally biased region" description="Basic and acidic residues" evidence="7">
    <location>
        <begin position="1331"/>
        <end position="1352"/>
    </location>
</feature>
<keyword evidence="6" id="KW-0131">Cell cycle</keyword>
<name>A0A7M5VBR8_9CNID</name>
<feature type="compositionally biased region" description="Low complexity" evidence="7">
    <location>
        <begin position="1029"/>
        <end position="1044"/>
    </location>
</feature>
<keyword evidence="5" id="KW-0539">Nucleus</keyword>
<accession>A0A7M5VBR8</accession>
<organism evidence="9 10">
    <name type="scientific">Clytia hemisphaerica</name>
    <dbReference type="NCBI Taxonomy" id="252671"/>
    <lineage>
        <taxon>Eukaryota</taxon>
        <taxon>Metazoa</taxon>
        <taxon>Cnidaria</taxon>
        <taxon>Hydrozoa</taxon>
        <taxon>Hydroidolina</taxon>
        <taxon>Leptothecata</taxon>
        <taxon>Obeliida</taxon>
        <taxon>Clytiidae</taxon>
        <taxon>Clytia</taxon>
    </lineage>
</organism>
<feature type="region of interest" description="Disordered" evidence="7">
    <location>
        <begin position="1721"/>
        <end position="1757"/>
    </location>
</feature>
<keyword evidence="4" id="KW-0779">Telomere</keyword>
<dbReference type="CDD" id="cd14267">
    <property type="entry name" value="Rif1_CTD_C-II_like"/>
    <property type="match status" value="1"/>
</dbReference>
<evidence type="ECO:0000256" key="3">
    <source>
        <dbReference type="ARBA" id="ARBA00022454"/>
    </source>
</evidence>
<feature type="compositionally biased region" description="Polar residues" evidence="7">
    <location>
        <begin position="1234"/>
        <end position="1246"/>
    </location>
</feature>
<feature type="compositionally biased region" description="Basic and acidic residues" evidence="7">
    <location>
        <begin position="1163"/>
        <end position="1176"/>
    </location>
</feature>
<evidence type="ECO:0000259" key="8">
    <source>
        <dbReference type="Pfam" id="PF12231"/>
    </source>
</evidence>
<feature type="compositionally biased region" description="Basic and acidic residues" evidence="7">
    <location>
        <begin position="1396"/>
        <end position="1408"/>
    </location>
</feature>
<feature type="region of interest" description="Disordered" evidence="7">
    <location>
        <begin position="1128"/>
        <end position="1488"/>
    </location>
</feature>
<feature type="compositionally biased region" description="Low complexity" evidence="7">
    <location>
        <begin position="1744"/>
        <end position="1757"/>
    </location>
</feature>
<dbReference type="Proteomes" id="UP000594262">
    <property type="component" value="Unplaced"/>
</dbReference>
<dbReference type="SUPFAM" id="SSF48371">
    <property type="entry name" value="ARM repeat"/>
    <property type="match status" value="1"/>
</dbReference>
<feature type="compositionally biased region" description="Polar residues" evidence="7">
    <location>
        <begin position="1315"/>
        <end position="1330"/>
    </location>
</feature>
<feature type="compositionally biased region" description="Polar residues" evidence="7">
    <location>
        <begin position="973"/>
        <end position="983"/>
    </location>
</feature>
<dbReference type="InterPro" id="IPR016024">
    <property type="entry name" value="ARM-type_fold"/>
</dbReference>
<feature type="compositionally biased region" description="Basic and acidic residues" evidence="7">
    <location>
        <begin position="1461"/>
        <end position="1473"/>
    </location>
</feature>
<evidence type="ECO:0000256" key="2">
    <source>
        <dbReference type="ARBA" id="ARBA00004574"/>
    </source>
</evidence>
<evidence type="ECO:0000256" key="1">
    <source>
        <dbReference type="ARBA" id="ARBA00004123"/>
    </source>
</evidence>